<evidence type="ECO:0000256" key="2">
    <source>
        <dbReference type="ARBA" id="ARBA00022737"/>
    </source>
</evidence>
<dbReference type="InterPro" id="IPR013783">
    <property type="entry name" value="Ig-like_fold"/>
</dbReference>
<dbReference type="Pfam" id="PF00047">
    <property type="entry name" value="ig"/>
    <property type="match status" value="1"/>
</dbReference>
<dbReference type="EMBL" id="CAWYQH010000130">
    <property type="protein sequence ID" value="CAK8693270.1"/>
    <property type="molecule type" value="Genomic_DNA"/>
</dbReference>
<evidence type="ECO:0008006" key="12">
    <source>
        <dbReference type="Google" id="ProtNLM"/>
    </source>
</evidence>
<comment type="subcellular location">
    <subcellularLocation>
        <location evidence="1">Membrane</location>
        <topology evidence="1">Single-pass type I membrane protein</topology>
    </subcellularLocation>
</comment>
<protein>
    <recommendedName>
        <fullName evidence="12">Nephrin</fullName>
    </recommendedName>
</protein>
<feature type="domain" description="Ig-like" evidence="8">
    <location>
        <begin position="132"/>
        <end position="233"/>
    </location>
</feature>
<keyword evidence="3 7" id="KW-0472">Membrane</keyword>
<keyword evidence="7" id="KW-1133">Transmembrane helix</keyword>
<dbReference type="InterPro" id="IPR003599">
    <property type="entry name" value="Ig_sub"/>
</dbReference>
<dbReference type="SMART" id="SM00408">
    <property type="entry name" value="IGc2"/>
    <property type="match status" value="6"/>
</dbReference>
<dbReference type="PANTHER" id="PTHR11640:SF136">
    <property type="entry name" value="NEPHRIN"/>
    <property type="match status" value="1"/>
</dbReference>
<dbReference type="Pfam" id="PF07679">
    <property type="entry name" value="I-set"/>
    <property type="match status" value="1"/>
</dbReference>
<dbReference type="SMART" id="SM00409">
    <property type="entry name" value="IG"/>
    <property type="match status" value="8"/>
</dbReference>
<keyword evidence="6" id="KW-0393">Immunoglobulin domain</keyword>
<dbReference type="InterPro" id="IPR013162">
    <property type="entry name" value="CD80_C2-set"/>
</dbReference>
<dbReference type="InterPro" id="IPR007110">
    <property type="entry name" value="Ig-like_dom"/>
</dbReference>
<feature type="transmembrane region" description="Helical" evidence="7">
    <location>
        <begin position="1070"/>
        <end position="1093"/>
    </location>
</feature>
<sequence length="1113" mass="122695">MSLWVAEMILVMKKFFLFIIFLQTDSINAEYYFMRQPSNNTVVAGTRQVVVQCYIANYDGDVTWSKDGFSWTFAIGSPFPRYSLMTTQRRGVQNLRISDVTIDDDGFYNCQVLTSEAKLRSRSAYLNVLAPPKSLVLLQANDDVISVMVDQRVDVTCLANLSKPQSTIRWSYSGSNVTETLDEEVEVQPSSKLVSTKSFLRIKATRSQNGSVVRCIASHPALNGSITTQAVLNVLYPPNLPSIQGYKSDTPVPTGSAITMTCVSSGGNPLPSLTWRLDGVVLAGQVFYDNDRVVSRLRHVLRQQNHQKLVTCSVDSVALTNQLTTGVTLNVQFPPEKIEISQLPANGVFEYSTIVLFCVTSFSNPLSSLSWLRNGQFLSPGDYVVRQFSAKSFSRSTLNLTSVKRDDVKDVYSCQASIREVSFNKQVSTKLNIFYPPTSVHVTIYHLGRSSSSELIPEGRTIQLRCVAMGGNPAPALKWYRDGRLVTTEDDHVVVLAGSSWPGCSDDEKTCSILELTLTSTENGARFGCSADHVASKVAKRDVVVLHVLFKPARLYVGVHPSAPTAGQTMSVTCETSPSNPASKITWKHNGVSMTSQSYLQTNTRRVSEGAVVSSRVQFIPTKEDNGSAITCSATNPILHEATTRDVILDVQFPPFFTGATRFNATEDEKNFVIKVPVTANPSNVTYHWTKLIPDVSSSTSWGKIPLPSDVRVSWQNREGVVRMRNVQKSDAGVYQVKVTNSMGSTSFNVTFDVLYAPRILMLRGPSDAAEGDDVTMTCETDSNPSKATIVTWIKEMSKHNRQHFDVTTVDGKSELKLKNVTSSDRGLYRCLATNEIGASPPGTFHLKLKFAAKIERDLTPNKVAKPLPGGTTKATLSCTAVGNPLVTLQWRNNNGSIIRSGQTEGYVTKYVTHNNDVYTSSLDVSLLGNEDDVIKYTCVVSNALGRDAIEIKIVPRSHPDPPINVRIVNVTYDAIVVSWIPGFDGGMSQTFLLEYRRLDDDTKRWDISNIPGHKTAHEMVGLKQDIEYRIRMRSINLLGKSGLSDEIDAKTMADVTAVRSSGFYPGHSFTTVIATSCGVVVFLLIVLLVFLCRKFSSRISYRPKSKGSKFPS</sequence>
<evidence type="ECO:0000313" key="10">
    <source>
        <dbReference type="EMBL" id="CAK8693270.1"/>
    </source>
</evidence>
<name>A0ABP0GSS3_CLALP</name>
<dbReference type="InterPro" id="IPR013151">
    <property type="entry name" value="Immunoglobulin_dom"/>
</dbReference>
<feature type="domain" description="Ig-like" evidence="8">
    <location>
        <begin position="241"/>
        <end position="324"/>
    </location>
</feature>
<dbReference type="SMART" id="SM00060">
    <property type="entry name" value="FN3"/>
    <property type="match status" value="1"/>
</dbReference>
<dbReference type="Pfam" id="PF00041">
    <property type="entry name" value="fn3"/>
    <property type="match status" value="1"/>
</dbReference>
<feature type="domain" description="Ig-like" evidence="8">
    <location>
        <begin position="552"/>
        <end position="650"/>
    </location>
</feature>
<dbReference type="InterPro" id="IPR013098">
    <property type="entry name" value="Ig_I-set"/>
</dbReference>
<dbReference type="SUPFAM" id="SSF48726">
    <property type="entry name" value="Immunoglobulin"/>
    <property type="match status" value="9"/>
</dbReference>
<reference evidence="10 11" key="1">
    <citation type="submission" date="2024-02" db="EMBL/GenBank/DDBJ databases">
        <authorList>
            <person name="Daric V."/>
            <person name="Darras S."/>
        </authorList>
    </citation>
    <scope>NUCLEOTIDE SEQUENCE [LARGE SCALE GENOMIC DNA]</scope>
</reference>
<evidence type="ECO:0000259" key="9">
    <source>
        <dbReference type="PROSITE" id="PS50853"/>
    </source>
</evidence>
<dbReference type="PANTHER" id="PTHR11640">
    <property type="entry name" value="NEPHRIN"/>
    <property type="match status" value="1"/>
</dbReference>
<keyword evidence="5" id="KW-0325">Glycoprotein</keyword>
<evidence type="ECO:0000313" key="11">
    <source>
        <dbReference type="Proteomes" id="UP001642483"/>
    </source>
</evidence>
<comment type="caution">
    <text evidence="10">The sequence shown here is derived from an EMBL/GenBank/DDBJ whole genome shotgun (WGS) entry which is preliminary data.</text>
</comment>
<evidence type="ECO:0000256" key="6">
    <source>
        <dbReference type="ARBA" id="ARBA00023319"/>
    </source>
</evidence>
<feature type="domain" description="Fibronectin type-III" evidence="9">
    <location>
        <begin position="962"/>
        <end position="1055"/>
    </location>
</feature>
<proteinExistence type="predicted"/>
<feature type="domain" description="Ig-like" evidence="8">
    <location>
        <begin position="861"/>
        <end position="955"/>
    </location>
</feature>
<evidence type="ECO:0000256" key="3">
    <source>
        <dbReference type="ARBA" id="ARBA00023136"/>
    </source>
</evidence>
<dbReference type="Proteomes" id="UP001642483">
    <property type="component" value="Unassembled WGS sequence"/>
</dbReference>
<dbReference type="CDD" id="cd00063">
    <property type="entry name" value="FN3"/>
    <property type="match status" value="1"/>
</dbReference>
<dbReference type="PROSITE" id="PS50853">
    <property type="entry name" value="FN3"/>
    <property type="match status" value="1"/>
</dbReference>
<gene>
    <name evidence="10" type="ORF">CVLEPA_LOCUS26570</name>
</gene>
<dbReference type="InterPro" id="IPR036179">
    <property type="entry name" value="Ig-like_dom_sf"/>
</dbReference>
<dbReference type="SUPFAM" id="SSF49265">
    <property type="entry name" value="Fibronectin type III"/>
    <property type="match status" value="1"/>
</dbReference>
<evidence type="ECO:0000256" key="1">
    <source>
        <dbReference type="ARBA" id="ARBA00004479"/>
    </source>
</evidence>
<dbReference type="InterPro" id="IPR051275">
    <property type="entry name" value="Cell_adhesion_signaling"/>
</dbReference>
<evidence type="ECO:0000259" key="8">
    <source>
        <dbReference type="PROSITE" id="PS50835"/>
    </source>
</evidence>
<dbReference type="InterPro" id="IPR036116">
    <property type="entry name" value="FN3_sf"/>
</dbReference>
<evidence type="ECO:0000256" key="5">
    <source>
        <dbReference type="ARBA" id="ARBA00023180"/>
    </source>
</evidence>
<feature type="domain" description="Ig-like" evidence="8">
    <location>
        <begin position="335"/>
        <end position="424"/>
    </location>
</feature>
<accession>A0ABP0GSS3</accession>
<dbReference type="PROSITE" id="PS50835">
    <property type="entry name" value="IG_LIKE"/>
    <property type="match status" value="9"/>
</dbReference>
<feature type="domain" description="Ig-like" evidence="8">
    <location>
        <begin position="437"/>
        <end position="545"/>
    </location>
</feature>
<keyword evidence="11" id="KW-1185">Reference proteome</keyword>
<keyword evidence="4" id="KW-1015">Disulfide bond</keyword>
<dbReference type="Gene3D" id="2.60.40.10">
    <property type="entry name" value="Immunoglobulins"/>
    <property type="match status" value="10"/>
</dbReference>
<dbReference type="CDD" id="cd00096">
    <property type="entry name" value="Ig"/>
    <property type="match status" value="1"/>
</dbReference>
<dbReference type="InterPro" id="IPR003598">
    <property type="entry name" value="Ig_sub2"/>
</dbReference>
<dbReference type="Pfam" id="PF13927">
    <property type="entry name" value="Ig_3"/>
    <property type="match status" value="2"/>
</dbReference>
<dbReference type="Pfam" id="PF08205">
    <property type="entry name" value="C2-set_2"/>
    <property type="match status" value="4"/>
</dbReference>
<keyword evidence="7" id="KW-0812">Transmembrane</keyword>
<feature type="domain" description="Ig-like" evidence="8">
    <location>
        <begin position="29"/>
        <end position="120"/>
    </location>
</feature>
<evidence type="ECO:0000256" key="7">
    <source>
        <dbReference type="SAM" id="Phobius"/>
    </source>
</evidence>
<dbReference type="InterPro" id="IPR003961">
    <property type="entry name" value="FN3_dom"/>
</dbReference>
<organism evidence="10 11">
    <name type="scientific">Clavelina lepadiformis</name>
    <name type="common">Light-bulb sea squirt</name>
    <name type="synonym">Ascidia lepadiformis</name>
    <dbReference type="NCBI Taxonomy" id="159417"/>
    <lineage>
        <taxon>Eukaryota</taxon>
        <taxon>Metazoa</taxon>
        <taxon>Chordata</taxon>
        <taxon>Tunicata</taxon>
        <taxon>Ascidiacea</taxon>
        <taxon>Aplousobranchia</taxon>
        <taxon>Clavelinidae</taxon>
        <taxon>Clavelina</taxon>
    </lineage>
</organism>
<keyword evidence="2" id="KW-0677">Repeat</keyword>
<feature type="domain" description="Ig-like" evidence="8">
    <location>
        <begin position="654"/>
        <end position="751"/>
    </location>
</feature>
<feature type="domain" description="Ig-like" evidence="8">
    <location>
        <begin position="758"/>
        <end position="835"/>
    </location>
</feature>
<evidence type="ECO:0000256" key="4">
    <source>
        <dbReference type="ARBA" id="ARBA00023157"/>
    </source>
</evidence>